<dbReference type="AlphaFoldDB" id="A0A9W6WAF1"/>
<protein>
    <submittedName>
        <fullName evidence="1">Uncharacterized protein</fullName>
    </submittedName>
</protein>
<accession>A0A9W6WAF1</accession>
<keyword evidence="2" id="KW-1185">Reference proteome</keyword>
<sequence length="85" mass="9685">MHGDDEVTVDLRFSSSNDEVTELCFEPVGTTFRMNRNDVIYLRIPVSAVPNLEIIMWQNGIGVWVAPYPGEYIILDGNKVELDRL</sequence>
<gene>
    <name evidence="1" type="ORF">Afil01_44010</name>
</gene>
<comment type="caution">
    <text evidence="1">The sequence shown here is derived from an EMBL/GenBank/DDBJ whole genome shotgun (WGS) entry which is preliminary data.</text>
</comment>
<name>A0A9W6WAF1_9ACTN</name>
<proteinExistence type="predicted"/>
<organism evidence="1 2">
    <name type="scientific">Actinorhabdospora filicis</name>
    <dbReference type="NCBI Taxonomy" id="1785913"/>
    <lineage>
        <taxon>Bacteria</taxon>
        <taxon>Bacillati</taxon>
        <taxon>Actinomycetota</taxon>
        <taxon>Actinomycetes</taxon>
        <taxon>Micromonosporales</taxon>
        <taxon>Micromonosporaceae</taxon>
        <taxon>Actinorhabdospora</taxon>
    </lineage>
</organism>
<evidence type="ECO:0000313" key="2">
    <source>
        <dbReference type="Proteomes" id="UP001165079"/>
    </source>
</evidence>
<dbReference type="EMBL" id="BSTX01000003">
    <property type="protein sequence ID" value="GLZ79594.1"/>
    <property type="molecule type" value="Genomic_DNA"/>
</dbReference>
<evidence type="ECO:0000313" key="1">
    <source>
        <dbReference type="EMBL" id="GLZ79594.1"/>
    </source>
</evidence>
<reference evidence="1" key="1">
    <citation type="submission" date="2023-03" db="EMBL/GenBank/DDBJ databases">
        <title>Actinorhabdospora filicis NBRC 111898.</title>
        <authorList>
            <person name="Ichikawa N."/>
            <person name="Sato H."/>
            <person name="Tonouchi N."/>
        </authorList>
    </citation>
    <scope>NUCLEOTIDE SEQUENCE</scope>
    <source>
        <strain evidence="1">NBRC 111898</strain>
    </source>
</reference>
<dbReference type="Proteomes" id="UP001165079">
    <property type="component" value="Unassembled WGS sequence"/>
</dbReference>